<dbReference type="Pfam" id="PF00023">
    <property type="entry name" value="Ank"/>
    <property type="match status" value="1"/>
</dbReference>
<dbReference type="InterPro" id="IPR002110">
    <property type="entry name" value="Ankyrin_rpt"/>
</dbReference>
<dbReference type="GeneID" id="70183867"/>
<keyword evidence="3" id="KW-1185">Reference proteome</keyword>
<dbReference type="Gene3D" id="1.25.40.20">
    <property type="entry name" value="Ankyrin repeat-containing domain"/>
    <property type="match status" value="1"/>
</dbReference>
<protein>
    <recommendedName>
        <fullName evidence="4">Ankyrin repeat-containing domain protein</fullName>
    </recommendedName>
</protein>
<reference evidence="2" key="1">
    <citation type="journal article" date="2021" name="Nat. Commun.">
        <title>Genetic determinants of endophytism in the Arabidopsis root mycobiome.</title>
        <authorList>
            <person name="Mesny F."/>
            <person name="Miyauchi S."/>
            <person name="Thiergart T."/>
            <person name="Pickel B."/>
            <person name="Atanasova L."/>
            <person name="Karlsson M."/>
            <person name="Huettel B."/>
            <person name="Barry K.W."/>
            <person name="Haridas S."/>
            <person name="Chen C."/>
            <person name="Bauer D."/>
            <person name="Andreopoulos W."/>
            <person name="Pangilinan J."/>
            <person name="LaButti K."/>
            <person name="Riley R."/>
            <person name="Lipzen A."/>
            <person name="Clum A."/>
            <person name="Drula E."/>
            <person name="Henrissat B."/>
            <person name="Kohler A."/>
            <person name="Grigoriev I.V."/>
            <person name="Martin F.M."/>
            <person name="Hacquard S."/>
        </authorList>
    </citation>
    <scope>NUCLEOTIDE SEQUENCE</scope>
    <source>
        <strain evidence="2">MPI-CAGE-CH-0230</strain>
    </source>
</reference>
<organism evidence="2 3">
    <name type="scientific">Microdochium trichocladiopsis</name>
    <dbReference type="NCBI Taxonomy" id="1682393"/>
    <lineage>
        <taxon>Eukaryota</taxon>
        <taxon>Fungi</taxon>
        <taxon>Dikarya</taxon>
        <taxon>Ascomycota</taxon>
        <taxon>Pezizomycotina</taxon>
        <taxon>Sordariomycetes</taxon>
        <taxon>Xylariomycetidae</taxon>
        <taxon>Xylariales</taxon>
        <taxon>Microdochiaceae</taxon>
        <taxon>Microdochium</taxon>
    </lineage>
</organism>
<name>A0A9P9BMM1_9PEZI</name>
<proteinExistence type="predicted"/>
<dbReference type="EMBL" id="JAGTJQ010000006">
    <property type="protein sequence ID" value="KAH7029753.1"/>
    <property type="molecule type" value="Genomic_DNA"/>
</dbReference>
<gene>
    <name evidence="2" type="ORF">B0I36DRAFT_326312</name>
</gene>
<dbReference type="OrthoDB" id="341259at2759"/>
<accession>A0A9P9BMM1</accession>
<keyword evidence="1" id="KW-0040">ANK repeat</keyword>
<dbReference type="SUPFAM" id="SSF48403">
    <property type="entry name" value="Ankyrin repeat"/>
    <property type="match status" value="1"/>
</dbReference>
<evidence type="ECO:0000313" key="3">
    <source>
        <dbReference type="Proteomes" id="UP000756346"/>
    </source>
</evidence>
<evidence type="ECO:0008006" key="4">
    <source>
        <dbReference type="Google" id="ProtNLM"/>
    </source>
</evidence>
<sequence length="91" mass="9817">MCFCILPSALRTKRPSDDERQWGRHLVPARWTPLHVAMCGGHGDTAELLMSLGARRDKLDHIGGAVSAFQSAVVYGLSGTARAILGGCERI</sequence>
<dbReference type="PROSITE" id="PS50088">
    <property type="entry name" value="ANK_REPEAT"/>
    <property type="match status" value="1"/>
</dbReference>
<evidence type="ECO:0000313" key="2">
    <source>
        <dbReference type="EMBL" id="KAH7029753.1"/>
    </source>
</evidence>
<evidence type="ECO:0000256" key="1">
    <source>
        <dbReference type="PROSITE-ProRule" id="PRU00023"/>
    </source>
</evidence>
<feature type="repeat" description="ANK" evidence="1">
    <location>
        <begin position="29"/>
        <end position="61"/>
    </location>
</feature>
<dbReference type="InterPro" id="IPR036770">
    <property type="entry name" value="Ankyrin_rpt-contain_sf"/>
</dbReference>
<dbReference type="RefSeq" id="XP_046012041.1">
    <property type="nucleotide sequence ID" value="XM_046154321.1"/>
</dbReference>
<comment type="caution">
    <text evidence="2">The sequence shown here is derived from an EMBL/GenBank/DDBJ whole genome shotgun (WGS) entry which is preliminary data.</text>
</comment>
<dbReference type="AlphaFoldDB" id="A0A9P9BMM1"/>
<dbReference type="Proteomes" id="UP000756346">
    <property type="component" value="Unassembled WGS sequence"/>
</dbReference>